<keyword evidence="2 4" id="KW-0808">Transferase</keyword>
<evidence type="ECO:0000256" key="4">
    <source>
        <dbReference type="PROSITE-ProRule" id="PRU01024"/>
    </source>
</evidence>
<dbReference type="EC" id="2.1.1.189" evidence="6"/>
<evidence type="ECO:0000313" key="6">
    <source>
        <dbReference type="EMBL" id="NYI42305.1"/>
    </source>
</evidence>
<dbReference type="GO" id="GO:0070041">
    <property type="term" value="F:rRNA (uridine-C5-)-methyltransferase activity"/>
    <property type="evidence" value="ECO:0007669"/>
    <property type="project" value="TreeGrafter"/>
</dbReference>
<dbReference type="PROSITE" id="PS51687">
    <property type="entry name" value="SAM_MT_RNA_M5U"/>
    <property type="match status" value="1"/>
</dbReference>
<feature type="binding site" evidence="4">
    <location>
        <position position="192"/>
    </location>
    <ligand>
        <name>S-adenosyl-L-methionine</name>
        <dbReference type="ChEBI" id="CHEBI:59789"/>
    </ligand>
</feature>
<dbReference type="InterPro" id="IPR010280">
    <property type="entry name" value="U5_MeTrfase_fam"/>
</dbReference>
<sequence length="360" mass="39318">METKQRRLEALVAAARPGDSSHTVWLEPMVSAESGFRSKAKMVVGGTVDDPTVGILDADDRGVDLRLCPLYGTDLARAFPILAEFITVARLEPYDIPARKGELKHIIVTVSPGGELMARFVTRSTESLARLRKHLPWLLDRLPRLVVVTLNVLPEHKAALEGQQEIVLTELDTLRMDMGRVTLHARPQSFLQTNTDIARRLYALVAGWVDEGAATTVWDLYCGVGGFALHCVREGRTIVGVESAEQAVIAARRSAREMADAGQPGALEAAFEAADATAWVRGRPAPDVVIVNPPRRGIGPELAEWIESSGVRRVVYSSCNAVTLAKDLGAMPSLAPVRGRLLDMFPHTEHYEAVVLLERV</sequence>
<reference evidence="6 7" key="1">
    <citation type="submission" date="2020-07" db="EMBL/GenBank/DDBJ databases">
        <title>Sequencing the genomes of 1000 actinobacteria strains.</title>
        <authorList>
            <person name="Klenk H.-P."/>
        </authorList>
    </citation>
    <scope>NUCLEOTIDE SEQUENCE [LARGE SCALE GENOMIC DNA]</scope>
    <source>
        <strain evidence="6 7">DSM 19970</strain>
    </source>
</reference>
<dbReference type="PROSITE" id="PS01231">
    <property type="entry name" value="TRMA_2"/>
    <property type="match status" value="1"/>
</dbReference>
<feature type="active site" description="Nucleophile" evidence="4">
    <location>
        <position position="319"/>
    </location>
</feature>
<evidence type="ECO:0000256" key="1">
    <source>
        <dbReference type="ARBA" id="ARBA00022603"/>
    </source>
</evidence>
<dbReference type="InterPro" id="IPR030391">
    <property type="entry name" value="MeTrfase_TrmA_CS"/>
</dbReference>
<gene>
    <name evidence="6" type="ORF">BKA03_002424</name>
</gene>
<dbReference type="GO" id="GO:0070475">
    <property type="term" value="P:rRNA base methylation"/>
    <property type="evidence" value="ECO:0007669"/>
    <property type="project" value="TreeGrafter"/>
</dbReference>
<proteinExistence type="inferred from homology"/>
<dbReference type="PROSITE" id="PS01230">
    <property type="entry name" value="TRMA_1"/>
    <property type="match status" value="1"/>
</dbReference>
<dbReference type="PANTHER" id="PTHR11061">
    <property type="entry name" value="RNA M5U METHYLTRANSFERASE"/>
    <property type="match status" value="1"/>
</dbReference>
<keyword evidence="1 4" id="KW-0489">Methyltransferase</keyword>
<evidence type="ECO:0000256" key="2">
    <source>
        <dbReference type="ARBA" id="ARBA00022679"/>
    </source>
</evidence>
<evidence type="ECO:0000256" key="3">
    <source>
        <dbReference type="ARBA" id="ARBA00022691"/>
    </source>
</evidence>
<dbReference type="SUPFAM" id="SSF53335">
    <property type="entry name" value="S-adenosyl-L-methionine-dependent methyltransferases"/>
    <property type="match status" value="1"/>
</dbReference>
<comment type="caution">
    <text evidence="6">The sequence shown here is derived from an EMBL/GenBank/DDBJ whole genome shotgun (WGS) entry which is preliminary data.</text>
</comment>
<dbReference type="InterPro" id="IPR030390">
    <property type="entry name" value="MeTrfase_TrmA_AS"/>
</dbReference>
<accession>A0A7Y9ZCF5</accession>
<protein>
    <submittedName>
        <fullName evidence="6">23S rRNA (Uracil747-C5)-methyltransferase</fullName>
        <ecNumber evidence="6">2.1.1.189</ecNumber>
    </submittedName>
</protein>
<feature type="binding site" evidence="4">
    <location>
        <position position="292"/>
    </location>
    <ligand>
        <name>S-adenosyl-L-methionine</name>
        <dbReference type="ChEBI" id="CHEBI:59789"/>
    </ligand>
</feature>
<feature type="binding site" evidence="4">
    <location>
        <position position="221"/>
    </location>
    <ligand>
        <name>S-adenosyl-L-methionine</name>
        <dbReference type="ChEBI" id="CHEBI:59789"/>
    </ligand>
</feature>
<dbReference type="PANTHER" id="PTHR11061:SF30">
    <property type="entry name" value="TRNA (URACIL(54)-C(5))-METHYLTRANSFERASE"/>
    <property type="match status" value="1"/>
</dbReference>
<name>A0A7Y9ZCF5_9MICO</name>
<feature type="active site" evidence="5">
    <location>
        <position position="319"/>
    </location>
</feature>
<dbReference type="Proteomes" id="UP000547973">
    <property type="component" value="Unassembled WGS sequence"/>
</dbReference>
<dbReference type="Pfam" id="PF05958">
    <property type="entry name" value="tRNA_U5-meth_tr"/>
    <property type="match status" value="1"/>
</dbReference>
<feature type="binding site" evidence="4">
    <location>
        <position position="242"/>
    </location>
    <ligand>
        <name>S-adenosyl-L-methionine</name>
        <dbReference type="ChEBI" id="CHEBI:59789"/>
    </ligand>
</feature>
<dbReference type="AlphaFoldDB" id="A0A7Y9ZCF5"/>
<comment type="similarity">
    <text evidence="4">Belongs to the class I-like SAM-binding methyltransferase superfamily. RNA M5U methyltransferase family.</text>
</comment>
<evidence type="ECO:0000256" key="5">
    <source>
        <dbReference type="PROSITE-ProRule" id="PRU10015"/>
    </source>
</evidence>
<keyword evidence="7" id="KW-1185">Reference proteome</keyword>
<dbReference type="EMBL" id="JACBZO010000001">
    <property type="protein sequence ID" value="NYI42305.1"/>
    <property type="molecule type" value="Genomic_DNA"/>
</dbReference>
<dbReference type="Gene3D" id="2.40.50.1070">
    <property type="match status" value="1"/>
</dbReference>
<keyword evidence="3 4" id="KW-0949">S-adenosyl-L-methionine</keyword>
<organism evidence="6 7">
    <name type="scientific">Demequina lutea</name>
    <dbReference type="NCBI Taxonomy" id="431489"/>
    <lineage>
        <taxon>Bacteria</taxon>
        <taxon>Bacillati</taxon>
        <taxon>Actinomycetota</taxon>
        <taxon>Actinomycetes</taxon>
        <taxon>Micrococcales</taxon>
        <taxon>Demequinaceae</taxon>
        <taxon>Demequina</taxon>
    </lineage>
</organism>
<dbReference type="Gene3D" id="3.40.50.150">
    <property type="entry name" value="Vaccinia Virus protein VP39"/>
    <property type="match status" value="1"/>
</dbReference>
<dbReference type="InterPro" id="IPR029063">
    <property type="entry name" value="SAM-dependent_MTases_sf"/>
</dbReference>
<evidence type="ECO:0000313" key="7">
    <source>
        <dbReference type="Proteomes" id="UP000547973"/>
    </source>
</evidence>